<evidence type="ECO:0000259" key="5">
    <source>
        <dbReference type="Pfam" id="PF05347"/>
    </source>
</evidence>
<dbReference type="PANTHER" id="PTHR47046">
    <property type="entry name" value="SUCCINATE DEHYDROGENASE ASSEMBLY FACTOR 1, MITOCHONDRIAL"/>
    <property type="match status" value="1"/>
</dbReference>
<protein>
    <recommendedName>
        <fullName evidence="5">Complex 1 LYR protein domain-containing protein</fullName>
    </recommendedName>
</protein>
<dbReference type="GO" id="GO:0034553">
    <property type="term" value="P:mitochondrial respiratory chain complex II assembly"/>
    <property type="evidence" value="ECO:0007669"/>
    <property type="project" value="InterPro"/>
</dbReference>
<organism evidence="6 7">
    <name type="scientific">Dibothriocephalus latus</name>
    <name type="common">Fish tapeworm</name>
    <name type="synonym">Diphyllobothrium latum</name>
    <dbReference type="NCBI Taxonomy" id="60516"/>
    <lineage>
        <taxon>Eukaryota</taxon>
        <taxon>Metazoa</taxon>
        <taxon>Spiralia</taxon>
        <taxon>Lophotrochozoa</taxon>
        <taxon>Platyhelminthes</taxon>
        <taxon>Cestoda</taxon>
        <taxon>Eucestoda</taxon>
        <taxon>Diphyllobothriidea</taxon>
        <taxon>Diphyllobothriidae</taxon>
        <taxon>Dibothriocephalus</taxon>
    </lineage>
</organism>
<keyword evidence="2" id="KW-0496">Mitochondrion</keyword>
<sequence>MVVRYSQLQKQVLSLYKNFMVALGPKSTAKIAPEARPALREAVRTEFRKNVASLKKTDLFRIEALVRQGQRRLEDIQEGRISSISTVTPKYKDSQ</sequence>
<accession>A0A3P7LTD9</accession>
<dbReference type="InterPro" id="IPR045295">
    <property type="entry name" value="Complex1_LYR_SDHAF1_LYRM8"/>
</dbReference>
<dbReference type="AlphaFoldDB" id="A0A3P7LTD9"/>
<dbReference type="PANTHER" id="PTHR47046:SF1">
    <property type="entry name" value="SUCCINATE DEHYDROGENASE ASSEMBLY FACTOR 1, MITOCHONDRIAL"/>
    <property type="match status" value="1"/>
</dbReference>
<proteinExistence type="inferred from homology"/>
<dbReference type="EMBL" id="UYRU01065933">
    <property type="protein sequence ID" value="VDN16470.1"/>
    <property type="molecule type" value="Genomic_DNA"/>
</dbReference>
<evidence type="ECO:0000256" key="4">
    <source>
        <dbReference type="ARBA" id="ARBA00025715"/>
    </source>
</evidence>
<feature type="domain" description="Complex 1 LYR protein" evidence="5">
    <location>
        <begin position="10"/>
        <end position="74"/>
    </location>
</feature>
<evidence type="ECO:0000256" key="1">
    <source>
        <dbReference type="ARBA" id="ARBA00004305"/>
    </source>
</evidence>
<evidence type="ECO:0000256" key="2">
    <source>
        <dbReference type="ARBA" id="ARBA00023128"/>
    </source>
</evidence>
<evidence type="ECO:0000313" key="7">
    <source>
        <dbReference type="Proteomes" id="UP000281553"/>
    </source>
</evidence>
<gene>
    <name evidence="6" type="ORF">DILT_LOCUS12301</name>
</gene>
<keyword evidence="3" id="KW-0143">Chaperone</keyword>
<dbReference type="GO" id="GO:0005759">
    <property type="term" value="C:mitochondrial matrix"/>
    <property type="evidence" value="ECO:0007669"/>
    <property type="project" value="UniProtKB-SubCell"/>
</dbReference>
<reference evidence="6 7" key="1">
    <citation type="submission" date="2018-11" db="EMBL/GenBank/DDBJ databases">
        <authorList>
            <consortium name="Pathogen Informatics"/>
        </authorList>
    </citation>
    <scope>NUCLEOTIDE SEQUENCE [LARGE SCALE GENOMIC DNA]</scope>
</reference>
<dbReference type="Proteomes" id="UP000281553">
    <property type="component" value="Unassembled WGS sequence"/>
</dbReference>
<dbReference type="InterPro" id="IPR052687">
    <property type="entry name" value="SDHAF1"/>
</dbReference>
<keyword evidence="7" id="KW-1185">Reference proteome</keyword>
<comment type="subcellular location">
    <subcellularLocation>
        <location evidence="1">Mitochondrion matrix</location>
    </subcellularLocation>
</comment>
<dbReference type="CDD" id="cd20268">
    <property type="entry name" value="Complex1_LYR_SDHAF1_LYRM8"/>
    <property type="match status" value="1"/>
</dbReference>
<dbReference type="OrthoDB" id="273010at2759"/>
<name>A0A3P7LTD9_DIBLA</name>
<comment type="similarity">
    <text evidence="4">Belongs to the complex I LYR family. SDHAF1 subfamily.</text>
</comment>
<evidence type="ECO:0000313" key="6">
    <source>
        <dbReference type="EMBL" id="VDN16470.1"/>
    </source>
</evidence>
<dbReference type="Pfam" id="PF05347">
    <property type="entry name" value="Complex1_LYR"/>
    <property type="match status" value="1"/>
</dbReference>
<dbReference type="InterPro" id="IPR008011">
    <property type="entry name" value="Complex1_LYR_dom"/>
</dbReference>
<evidence type="ECO:0000256" key="3">
    <source>
        <dbReference type="ARBA" id="ARBA00023186"/>
    </source>
</evidence>